<organism evidence="2 3">
    <name type="scientific">Salinigranum rubrum</name>
    <dbReference type="NCBI Taxonomy" id="755307"/>
    <lineage>
        <taxon>Archaea</taxon>
        <taxon>Methanobacteriati</taxon>
        <taxon>Methanobacteriota</taxon>
        <taxon>Stenosarchaea group</taxon>
        <taxon>Halobacteria</taxon>
        <taxon>Halobacteriales</taxon>
        <taxon>Haloferacaceae</taxon>
        <taxon>Salinigranum</taxon>
    </lineage>
</organism>
<dbReference type="OrthoDB" id="206489at2157"/>
<keyword evidence="3" id="KW-1185">Reference proteome</keyword>
<dbReference type="KEGG" id="srub:C2R22_22510"/>
<dbReference type="EMBL" id="CP026311">
    <property type="protein sequence ID" value="AUV84330.1"/>
    <property type="molecule type" value="Genomic_DNA"/>
</dbReference>
<keyword evidence="2" id="KW-0614">Plasmid</keyword>
<proteinExistence type="predicted"/>
<evidence type="ECO:0000313" key="3">
    <source>
        <dbReference type="Proteomes" id="UP000236584"/>
    </source>
</evidence>
<gene>
    <name evidence="2" type="ORF">C2R22_22510</name>
</gene>
<dbReference type="AlphaFoldDB" id="A0A2I8VQX8"/>
<dbReference type="Pfam" id="PF23921">
    <property type="entry name" value="DUF7260"/>
    <property type="match status" value="1"/>
</dbReference>
<feature type="domain" description="DUF7260" evidence="1">
    <location>
        <begin position="10"/>
        <end position="248"/>
    </location>
</feature>
<name>A0A2I8VQX8_9EURY</name>
<geneLocation type="plasmid" evidence="2">
    <name>unnamed2</name>
</geneLocation>
<sequence>MTLAQGSWPTYTDAVLDSVRRERREVERECRAFQRFRQCIQTVETQAPRFERSVVGVNQSLTSAEKSVRDTIEPWYRETVMAVDHYGDVYGDSFEASLSAEFGMDVLLLISEATTFSPLIKQRLLEATQQCIDNRRVFLETLEDEFTTLKDAQSTVQEIREAIAELDSTELQALSDTELIDRYDTLHTLNDKCQSWIQQRQEEIHAHRIDRSADADAYTDLCSYLYEDLEVDYPVLGTFVDILEIISQYE</sequence>
<dbReference type="InterPro" id="IPR055684">
    <property type="entry name" value="DUF7260"/>
</dbReference>
<dbReference type="Proteomes" id="UP000236584">
    <property type="component" value="Plasmid unnamed2"/>
</dbReference>
<accession>A0A2I8VQX8</accession>
<protein>
    <recommendedName>
        <fullName evidence="1">DUF7260 domain-containing protein</fullName>
    </recommendedName>
</protein>
<evidence type="ECO:0000313" key="2">
    <source>
        <dbReference type="EMBL" id="AUV84330.1"/>
    </source>
</evidence>
<evidence type="ECO:0000259" key="1">
    <source>
        <dbReference type="Pfam" id="PF23921"/>
    </source>
</evidence>
<reference evidence="2 3" key="1">
    <citation type="submission" date="2018-01" db="EMBL/GenBank/DDBJ databases">
        <title>Complete genome sequence of Salinigranum rubrum GX10T, an extremely halophilic archaeon isolated from a marine solar saltern.</title>
        <authorList>
            <person name="Han S."/>
        </authorList>
    </citation>
    <scope>NUCLEOTIDE SEQUENCE [LARGE SCALE GENOMIC DNA]</scope>
    <source>
        <strain evidence="2 3">GX10</strain>
        <plasmid evidence="3">Plasmid unnamed2</plasmid>
    </source>
</reference>